<dbReference type="EMBL" id="BLBS01000047">
    <property type="protein sequence ID" value="GET91175.1"/>
    <property type="molecule type" value="Genomic_DNA"/>
</dbReference>
<keyword evidence="3" id="KW-1185">Reference proteome</keyword>
<feature type="compositionally biased region" description="Polar residues" evidence="1">
    <location>
        <begin position="416"/>
        <end position="425"/>
    </location>
</feature>
<dbReference type="Proteomes" id="UP000419144">
    <property type="component" value="Unassembled WGS sequence"/>
</dbReference>
<reference evidence="2" key="1">
    <citation type="submission" date="2019-11" db="EMBL/GenBank/DDBJ databases">
        <title>Leishmania tarentolae CDS.</title>
        <authorList>
            <person name="Goto Y."/>
            <person name="Yamagishi J."/>
        </authorList>
    </citation>
    <scope>NUCLEOTIDE SEQUENCE [LARGE SCALE GENOMIC DNA]</scope>
    <source>
        <strain evidence="2">Parrot Tar II</strain>
    </source>
</reference>
<evidence type="ECO:0000313" key="3">
    <source>
        <dbReference type="Proteomes" id="UP000419144"/>
    </source>
</evidence>
<accession>A0A640KQ21</accession>
<evidence type="ECO:0000313" key="2">
    <source>
        <dbReference type="EMBL" id="GET91175.1"/>
    </source>
</evidence>
<gene>
    <name evidence="2" type="ORF">LtaPh_3122400</name>
</gene>
<evidence type="ECO:0000256" key="1">
    <source>
        <dbReference type="SAM" id="MobiDB-lite"/>
    </source>
</evidence>
<name>A0A640KQ21_LEITA</name>
<comment type="caution">
    <text evidence="2">The sequence shown here is derived from an EMBL/GenBank/DDBJ whole genome shotgun (WGS) entry which is preliminary data.</text>
</comment>
<proteinExistence type="predicted"/>
<dbReference type="OrthoDB" id="273856at2759"/>
<feature type="region of interest" description="Disordered" evidence="1">
    <location>
        <begin position="397"/>
        <end position="425"/>
    </location>
</feature>
<dbReference type="VEuPathDB" id="TriTrypDB:LtaPh_3122400"/>
<organism evidence="2 3">
    <name type="scientific">Leishmania tarentolae</name>
    <name type="common">Sauroleishmania tarentolae</name>
    <dbReference type="NCBI Taxonomy" id="5689"/>
    <lineage>
        <taxon>Eukaryota</taxon>
        <taxon>Discoba</taxon>
        <taxon>Euglenozoa</taxon>
        <taxon>Kinetoplastea</taxon>
        <taxon>Metakinetoplastina</taxon>
        <taxon>Trypanosomatida</taxon>
        <taxon>Trypanosomatidae</taxon>
        <taxon>Leishmaniinae</taxon>
        <taxon>Leishmania</taxon>
        <taxon>lizard Leishmania</taxon>
    </lineage>
</organism>
<dbReference type="AlphaFoldDB" id="A0A640KQ21"/>
<protein>
    <submittedName>
        <fullName evidence="2">Uncharacterized protein</fullName>
    </submittedName>
</protein>
<sequence>MHSPLLLSLPHSRARLAVWGLLGLLPVLLCASPLLSRTLTHFLSHAVSCSRVNLYYDYYRDTSAQVDALEFGPPLYTLPLVPTHAPASLALPSLFSATLSLPQMAGTFPSSGASHTFFRPSALTSPIKIDQEWPITASSATRAAYTRQAHLATPCTCPTASAIATPATGRADAFPQTSSASTLSAIRRFLCRSSIMVPFMEERASRKVVVLPPPIHRLYPQADETGHASNQRADHLATCGGNGLAAENASASMSCVHEVTAKLCHPRGDKFHFTWTAKEVNAMRMQQREYLRKQRDSPHAPVLVRMEGLVSNLLNNGDLAQVETASPSNASVATQAVHSDVANIVASLCTRAIPQEEYISSVFQYRMSVMQKRINAIPTGVVVPAVVPATMTLDELSESQRGESIPKNKKGRATSKMVSPTTAPTVTFPHPGVPFTYQDLAQDPLLLTAEQRADRRAALLHRRTLSEEVYGQPVPYM</sequence>